<comment type="caution">
    <text evidence="1">The sequence shown here is derived from an EMBL/GenBank/DDBJ whole genome shotgun (WGS) entry which is preliminary data.</text>
</comment>
<dbReference type="STRING" id="246404.A0A507DMX6"/>
<dbReference type="EMBL" id="QEAP01000981">
    <property type="protein sequence ID" value="TPX53024.1"/>
    <property type="molecule type" value="Genomic_DNA"/>
</dbReference>
<dbReference type="PANTHER" id="PTHR33504:SF1">
    <property type="entry name" value="FAMILY WITH SEQUENCE SIMILARITY 90, MEMBER A1B"/>
    <property type="match status" value="1"/>
</dbReference>
<dbReference type="OrthoDB" id="10006090at2759"/>
<organism evidence="1 2">
    <name type="scientific">Chytriomyces confervae</name>
    <dbReference type="NCBI Taxonomy" id="246404"/>
    <lineage>
        <taxon>Eukaryota</taxon>
        <taxon>Fungi</taxon>
        <taxon>Fungi incertae sedis</taxon>
        <taxon>Chytridiomycota</taxon>
        <taxon>Chytridiomycota incertae sedis</taxon>
        <taxon>Chytridiomycetes</taxon>
        <taxon>Chytridiales</taxon>
        <taxon>Chytriomycetaceae</taxon>
        <taxon>Chytriomyces</taxon>
    </lineage>
</organism>
<evidence type="ECO:0000313" key="2">
    <source>
        <dbReference type="Proteomes" id="UP000320333"/>
    </source>
</evidence>
<dbReference type="PANTHER" id="PTHR33504">
    <property type="entry name" value="NADH DEHYDROGENASE (UBIQUINONE) 1 BETA SUBCOMPLEX, 4"/>
    <property type="match status" value="1"/>
</dbReference>
<reference evidence="1 2" key="1">
    <citation type="journal article" date="2019" name="Sci. Rep.">
        <title>Comparative genomics of chytrid fungi reveal insights into the obligate biotrophic and pathogenic lifestyle of Synchytrium endobioticum.</title>
        <authorList>
            <person name="van de Vossenberg B.T.L.H."/>
            <person name="Warris S."/>
            <person name="Nguyen H.D.T."/>
            <person name="van Gent-Pelzer M.P.E."/>
            <person name="Joly D.L."/>
            <person name="van de Geest H.C."/>
            <person name="Bonants P.J.M."/>
            <person name="Smith D.S."/>
            <person name="Levesque C.A."/>
            <person name="van der Lee T.A.J."/>
        </authorList>
    </citation>
    <scope>NUCLEOTIDE SEQUENCE [LARGE SCALE GENOMIC DNA]</scope>
    <source>
        <strain evidence="1 2">CBS 675.73</strain>
    </source>
</reference>
<accession>A0A507DMX6</accession>
<evidence type="ECO:0000313" key="1">
    <source>
        <dbReference type="EMBL" id="TPX53024.1"/>
    </source>
</evidence>
<keyword evidence="2" id="KW-1185">Reference proteome</keyword>
<protein>
    <submittedName>
        <fullName evidence="1">Uncharacterized protein</fullName>
    </submittedName>
</protein>
<proteinExistence type="predicted"/>
<dbReference type="Proteomes" id="UP000320333">
    <property type="component" value="Unassembled WGS sequence"/>
</dbReference>
<name>A0A507DMX6_9FUNG</name>
<dbReference type="AlphaFoldDB" id="A0A507DMX6"/>
<sequence>MYSLEHDPHHTAARIIARSWRSWKHRTIFTALKAALYKAERSVTMDVMRKLCPREVEYMTDPITQPRVRFRFGGIAFPPTILFKIYAKSANVHYFSGSRLIESGSQAARDACRMMGTRTFTQHLIHKAAYNHSRTIADPVDVTNRLEYVKYMNEMDQLAPQWGGRNNGWRELSFSCFSSQATVYDNNMESSSFNISRRQTLFAKRASSKTKPRTQRIHRDGVAAESIQSQLHSHENAQFLQHRELEDDFVNLFEWTTNLHVGDLEDYIAI</sequence>
<gene>
    <name evidence="1" type="ORF">CcCBS67573_g09767</name>
</gene>